<name>A0AAV0RRV4_9ROSI</name>
<dbReference type="PROSITE" id="PS51375">
    <property type="entry name" value="PPR"/>
    <property type="match status" value="7"/>
</dbReference>
<feature type="repeat" description="PPR" evidence="3">
    <location>
        <begin position="648"/>
        <end position="682"/>
    </location>
</feature>
<reference evidence="6" key="1">
    <citation type="submission" date="2022-08" db="EMBL/GenBank/DDBJ databases">
        <authorList>
            <person name="Gutierrez-Valencia J."/>
        </authorList>
    </citation>
    <scope>NUCLEOTIDE SEQUENCE</scope>
</reference>
<evidence type="ECO:0000259" key="5">
    <source>
        <dbReference type="Pfam" id="PF17177"/>
    </source>
</evidence>
<evidence type="ECO:0000256" key="2">
    <source>
        <dbReference type="ARBA" id="ARBA00022737"/>
    </source>
</evidence>
<dbReference type="Pfam" id="PF12854">
    <property type="entry name" value="PPR_1"/>
    <property type="match status" value="1"/>
</dbReference>
<evidence type="ECO:0000256" key="1">
    <source>
        <dbReference type="ARBA" id="ARBA00007626"/>
    </source>
</evidence>
<dbReference type="NCBIfam" id="TIGR00756">
    <property type="entry name" value="PPR"/>
    <property type="match status" value="7"/>
</dbReference>
<dbReference type="Pfam" id="PF01535">
    <property type="entry name" value="PPR"/>
    <property type="match status" value="1"/>
</dbReference>
<protein>
    <recommendedName>
        <fullName evidence="5">PROP1-like PPR domain-containing protein</fullName>
    </recommendedName>
</protein>
<proteinExistence type="inferred from homology"/>
<comment type="caution">
    <text evidence="6">The sequence shown here is derived from an EMBL/GenBank/DDBJ whole genome shotgun (WGS) entry which is preliminary data.</text>
</comment>
<dbReference type="PANTHER" id="PTHR47932">
    <property type="entry name" value="ATPASE EXPRESSION PROTEIN 3"/>
    <property type="match status" value="1"/>
</dbReference>
<accession>A0AAV0RRV4</accession>
<dbReference type="AlphaFoldDB" id="A0AAV0RRV4"/>
<feature type="repeat" description="PPR" evidence="3">
    <location>
        <begin position="332"/>
        <end position="366"/>
    </location>
</feature>
<feature type="repeat" description="PPR" evidence="3">
    <location>
        <begin position="262"/>
        <end position="296"/>
    </location>
</feature>
<dbReference type="SUPFAM" id="SSF48452">
    <property type="entry name" value="TPR-like"/>
    <property type="match status" value="1"/>
</dbReference>
<feature type="domain" description="PROP1-like PPR" evidence="5">
    <location>
        <begin position="180"/>
        <end position="295"/>
    </location>
</feature>
<evidence type="ECO:0000313" key="7">
    <source>
        <dbReference type="Proteomes" id="UP001154282"/>
    </source>
</evidence>
<evidence type="ECO:0000313" key="6">
    <source>
        <dbReference type="EMBL" id="CAI0560303.1"/>
    </source>
</evidence>
<organism evidence="6 7">
    <name type="scientific">Linum tenue</name>
    <dbReference type="NCBI Taxonomy" id="586396"/>
    <lineage>
        <taxon>Eukaryota</taxon>
        <taxon>Viridiplantae</taxon>
        <taxon>Streptophyta</taxon>
        <taxon>Embryophyta</taxon>
        <taxon>Tracheophyta</taxon>
        <taxon>Spermatophyta</taxon>
        <taxon>Magnoliopsida</taxon>
        <taxon>eudicotyledons</taxon>
        <taxon>Gunneridae</taxon>
        <taxon>Pentapetalae</taxon>
        <taxon>rosids</taxon>
        <taxon>fabids</taxon>
        <taxon>Malpighiales</taxon>
        <taxon>Linaceae</taxon>
        <taxon>Linum</taxon>
    </lineage>
</organism>
<sequence>MPPKSPQPSAPQNFYFYYGHRKPSQNRPVVRGGVFTNRKALRLPTSPTKPPQNPFSPSHPFDLRKWDPQDPSLSARTPPSQGHSLAISQRLSPIARFVLDAFRKNGNHWGPPVVAELCKLRRLTPDLVAEVLKVESNPHSATKFFHWAGKQKGYQHNFASYNAFAYCLNRTSFFRAADQLPELMQSQGKQPSEKQFEILIRMHSDANRGLRVHYVYQKMKKFGVKPRVFLYNRILEALMKTGHFDLALSVYEDFRSDGLVEESVTYMILIKGLCKAGRIVEMKEVLSRMRNDLCKPDVFAYTAMVRVLIGEGNLEGCLQVWDDMKADGVEPDVMAYATVVTGLSKGGMVHKGYELFKEMKEKGFLIDRGIYGVLIDSFVVHGKVGAACDLLKDLVDSGYRADLGIYNSLIVGLCNVKRVDKAFKLFQVTVQEDLEPDFRTVNPMLVAFALMKKMDDFYKLLFHMERLSFPVLDDLSKFFSFMVEKEERTMLTLEVFQDLKARGYISVQIYNVLMEALLKVGEIKQALSLFGELEDMNFEPDSNCYSIAISCLVEDDKIQEACDCHNKIIEMSSVPTVTAYSSLAKGLCSIGEIDPAMMLVRDCLGNVSNGPLDFKYSLAILHACRSSGKVGRVIEVVNEIMEEGFPPNEVICSAIISGMCKHGTLEEARKVFTSLRERRILTEAKVIVYDEILIDHMKKKAADLVLSGLKFFGLESKLKAKGSTLLSS</sequence>
<dbReference type="InterPro" id="IPR011990">
    <property type="entry name" value="TPR-like_helical_dom_sf"/>
</dbReference>
<evidence type="ECO:0000256" key="3">
    <source>
        <dbReference type="PROSITE-ProRule" id="PRU00708"/>
    </source>
</evidence>
<dbReference type="Gene3D" id="1.25.40.10">
    <property type="entry name" value="Tetratricopeptide repeat domain"/>
    <property type="match status" value="5"/>
</dbReference>
<evidence type="ECO:0000256" key="4">
    <source>
        <dbReference type="SAM" id="MobiDB-lite"/>
    </source>
</evidence>
<feature type="repeat" description="PPR" evidence="3">
    <location>
        <begin position="297"/>
        <end position="331"/>
    </location>
</feature>
<feature type="repeat" description="PPR" evidence="3">
    <location>
        <begin position="402"/>
        <end position="436"/>
    </location>
</feature>
<feature type="repeat" description="PPR" evidence="3">
    <location>
        <begin position="227"/>
        <end position="261"/>
    </location>
</feature>
<dbReference type="InterPro" id="IPR033443">
    <property type="entry name" value="PROP1-like_PPR_dom"/>
</dbReference>
<dbReference type="PANTHER" id="PTHR47932:SF10">
    <property type="entry name" value="OS07G0179000 PROTEIN"/>
    <property type="match status" value="1"/>
</dbReference>
<dbReference type="Pfam" id="PF17177">
    <property type="entry name" value="PPR_long"/>
    <property type="match status" value="1"/>
</dbReference>
<dbReference type="InterPro" id="IPR002885">
    <property type="entry name" value="PPR_rpt"/>
</dbReference>
<dbReference type="Pfam" id="PF13041">
    <property type="entry name" value="PPR_2"/>
    <property type="match status" value="2"/>
</dbReference>
<comment type="similarity">
    <text evidence="1">Belongs to the PPR family. P subfamily.</text>
</comment>
<feature type="repeat" description="PPR" evidence="3">
    <location>
        <begin position="506"/>
        <end position="540"/>
    </location>
</feature>
<keyword evidence="2" id="KW-0677">Repeat</keyword>
<feature type="compositionally biased region" description="Polar residues" evidence="4">
    <location>
        <begin position="71"/>
        <end position="84"/>
    </location>
</feature>
<feature type="region of interest" description="Disordered" evidence="4">
    <location>
        <begin position="20"/>
        <end position="84"/>
    </location>
</feature>
<keyword evidence="7" id="KW-1185">Reference proteome</keyword>
<dbReference type="Proteomes" id="UP001154282">
    <property type="component" value="Unassembled WGS sequence"/>
</dbReference>
<dbReference type="EMBL" id="CAMGYJ010000011">
    <property type="protein sequence ID" value="CAI0560303.1"/>
    <property type="molecule type" value="Genomic_DNA"/>
</dbReference>
<gene>
    <name evidence="6" type="ORF">LITE_LOCUS49634</name>
</gene>